<keyword evidence="2" id="KW-1185">Reference proteome</keyword>
<sequence>MSTLRRLPGIAADGRTAFVTPGEGIINQLGDAMEGATIVAAKESIDRARKLANDHAASTAELRIALRALAAGTESVIEVATLRGERLGMDVSDDESAD</sequence>
<accession>A0ABW9IPJ5</accession>
<dbReference type="RefSeq" id="WP_409085291.1">
    <property type="nucleotide sequence ID" value="NZ_JBJVMW010000010.1"/>
</dbReference>
<evidence type="ECO:0000313" key="2">
    <source>
        <dbReference type="Proteomes" id="UP001631993"/>
    </source>
</evidence>
<gene>
    <name evidence="1" type="ORF">ACKI1S_28040</name>
</gene>
<dbReference type="Proteomes" id="UP001631993">
    <property type="component" value="Unassembled WGS sequence"/>
</dbReference>
<proteinExistence type="predicted"/>
<evidence type="ECO:0000313" key="1">
    <source>
        <dbReference type="EMBL" id="MFM9649987.1"/>
    </source>
</evidence>
<reference evidence="1 2" key="1">
    <citation type="submission" date="2024-12" db="EMBL/GenBank/DDBJ databases">
        <title>Forecasting of Potato common scab and diversities of Pathogenic streptomyces spp. in china.</title>
        <authorList>
            <person name="Handique U."/>
            <person name="Wu J."/>
        </authorList>
    </citation>
    <scope>NUCLEOTIDE SEQUENCE [LARGE SCALE GENOMIC DNA]</scope>
    <source>
        <strain evidence="1 2">ZRIMU1585</strain>
    </source>
</reference>
<name>A0ABW9IPJ5_STRGJ</name>
<comment type="caution">
    <text evidence="1">The sequence shown here is derived from an EMBL/GenBank/DDBJ whole genome shotgun (WGS) entry which is preliminary data.</text>
</comment>
<protein>
    <recommendedName>
        <fullName evidence="3">ANTAR domain-containing protein</fullName>
    </recommendedName>
</protein>
<evidence type="ECO:0008006" key="3">
    <source>
        <dbReference type="Google" id="ProtNLM"/>
    </source>
</evidence>
<organism evidence="1 2">
    <name type="scientific">Streptomyces galilaeus</name>
    <dbReference type="NCBI Taxonomy" id="33899"/>
    <lineage>
        <taxon>Bacteria</taxon>
        <taxon>Bacillati</taxon>
        <taxon>Actinomycetota</taxon>
        <taxon>Actinomycetes</taxon>
        <taxon>Kitasatosporales</taxon>
        <taxon>Streptomycetaceae</taxon>
        <taxon>Streptomyces</taxon>
    </lineage>
</organism>
<dbReference type="EMBL" id="JBJVNE010000014">
    <property type="protein sequence ID" value="MFM9649987.1"/>
    <property type="molecule type" value="Genomic_DNA"/>
</dbReference>